<feature type="transmembrane region" description="Helical" evidence="2">
    <location>
        <begin position="6"/>
        <end position="29"/>
    </location>
</feature>
<dbReference type="AlphaFoldDB" id="A0A1G4J6B2"/>
<feature type="region of interest" description="Disordered" evidence="1">
    <location>
        <begin position="280"/>
        <end position="301"/>
    </location>
</feature>
<evidence type="ECO:0000256" key="2">
    <source>
        <dbReference type="SAM" id="Phobius"/>
    </source>
</evidence>
<gene>
    <name evidence="3" type="ORF">LAME_0D00364G</name>
</gene>
<feature type="compositionally biased region" description="Polar residues" evidence="1">
    <location>
        <begin position="158"/>
        <end position="172"/>
    </location>
</feature>
<feature type="compositionally biased region" description="Polar residues" evidence="1">
    <location>
        <begin position="73"/>
        <end position="87"/>
    </location>
</feature>
<accession>A0A1G4J6B2</accession>
<keyword evidence="2" id="KW-0472">Membrane</keyword>
<evidence type="ECO:0000313" key="3">
    <source>
        <dbReference type="EMBL" id="SCU85167.1"/>
    </source>
</evidence>
<dbReference type="EMBL" id="LT598482">
    <property type="protein sequence ID" value="SCU85167.1"/>
    <property type="molecule type" value="Genomic_DNA"/>
</dbReference>
<organism evidence="3 4">
    <name type="scientific">Lachancea meyersii CBS 8951</name>
    <dbReference type="NCBI Taxonomy" id="1266667"/>
    <lineage>
        <taxon>Eukaryota</taxon>
        <taxon>Fungi</taxon>
        <taxon>Dikarya</taxon>
        <taxon>Ascomycota</taxon>
        <taxon>Saccharomycotina</taxon>
        <taxon>Saccharomycetes</taxon>
        <taxon>Saccharomycetales</taxon>
        <taxon>Saccharomycetaceae</taxon>
        <taxon>Lachancea</taxon>
    </lineage>
</organism>
<protein>
    <submittedName>
        <fullName evidence="3">LAME_0D00364g1_1</fullName>
    </submittedName>
</protein>
<feature type="compositionally biased region" description="Low complexity" evidence="1">
    <location>
        <begin position="136"/>
        <end position="147"/>
    </location>
</feature>
<proteinExistence type="predicted"/>
<keyword evidence="2" id="KW-0812">Transmembrane</keyword>
<keyword evidence="2" id="KW-1133">Transmembrane helix</keyword>
<sequence length="349" mass="38598">MVDGVSVAVGCAVGIPCGLAVVVAVIFWLQMQRRFRKEREEDGESINGDGAISFRNMEALREEQIDHLEKTEAVQQQAAEGSSSSDHTQAHESGFTLAPAAEKSGRWGLKSDSSNSKAAKPTRRNTYMPAYRKKLNSSISSLNKGSLTHQDDFRVPNDGSSTSLDTKPNAGLTSEPTVLDQMIPVLAHPDASQSVQVTPSEFSLTHERTNSNDNLIKNLQNHDFGSYPRRRSSVNLNNMPSTNVSSASVVTRSSSTRSPFKSAENVFETPVSNKITDAVPDQTADFTGHPSLDGEDITGETRPDYYMLRNNYDVKNSEEIAEEDQYENEFTNYSESKREFINSLRPRKH</sequence>
<feature type="region of interest" description="Disordered" evidence="1">
    <location>
        <begin position="72"/>
        <end position="172"/>
    </location>
</feature>
<evidence type="ECO:0000313" key="4">
    <source>
        <dbReference type="Proteomes" id="UP000191144"/>
    </source>
</evidence>
<reference evidence="4" key="1">
    <citation type="submission" date="2016-03" db="EMBL/GenBank/DDBJ databases">
        <authorList>
            <person name="Devillers Hugo."/>
        </authorList>
    </citation>
    <scope>NUCLEOTIDE SEQUENCE [LARGE SCALE GENOMIC DNA]</scope>
</reference>
<evidence type="ECO:0000256" key="1">
    <source>
        <dbReference type="SAM" id="MobiDB-lite"/>
    </source>
</evidence>
<keyword evidence="4" id="KW-1185">Reference proteome</keyword>
<dbReference type="OrthoDB" id="4097102at2759"/>
<dbReference type="Proteomes" id="UP000191144">
    <property type="component" value="Chromosome D"/>
</dbReference>
<name>A0A1G4J6B2_9SACH</name>